<dbReference type="PRINTS" id="PR00723">
    <property type="entry name" value="SUBTILISIN"/>
</dbReference>
<dbReference type="Proteomes" id="UP001060261">
    <property type="component" value="Chromosome"/>
</dbReference>
<keyword evidence="4 5" id="KW-0720">Serine protease</keyword>
<feature type="active site" description="Charge relay system" evidence="5">
    <location>
        <position position="356"/>
    </location>
</feature>
<comment type="similarity">
    <text evidence="1 5 6">Belongs to the peptidase S8 family.</text>
</comment>
<dbReference type="InterPro" id="IPR023827">
    <property type="entry name" value="Peptidase_S8_Asp-AS"/>
</dbReference>
<evidence type="ECO:0000313" key="10">
    <source>
        <dbReference type="Proteomes" id="UP001060261"/>
    </source>
</evidence>
<dbReference type="PROSITE" id="PS00136">
    <property type="entry name" value="SUBTILASE_ASP"/>
    <property type="match status" value="1"/>
</dbReference>
<name>A0ABY5YKI2_9DEIO</name>
<dbReference type="PROSITE" id="PS51892">
    <property type="entry name" value="SUBTILASE"/>
    <property type="match status" value="1"/>
</dbReference>
<feature type="domain" description="Peptidase S8/S53" evidence="8">
    <location>
        <begin position="302"/>
        <end position="615"/>
    </location>
</feature>
<dbReference type="InterPro" id="IPR036852">
    <property type="entry name" value="Peptidase_S8/S53_dom_sf"/>
</dbReference>
<evidence type="ECO:0000313" key="9">
    <source>
        <dbReference type="EMBL" id="UWX64602.1"/>
    </source>
</evidence>
<dbReference type="Gene3D" id="3.40.50.200">
    <property type="entry name" value="Peptidase S8/S53 domain"/>
    <property type="match status" value="1"/>
</dbReference>
<dbReference type="SUPFAM" id="SSF52743">
    <property type="entry name" value="Subtilisin-like"/>
    <property type="match status" value="1"/>
</dbReference>
<feature type="active site" description="Charge relay system" evidence="5">
    <location>
        <position position="308"/>
    </location>
</feature>
<gene>
    <name evidence="9" type="ORF">N0D28_02765</name>
</gene>
<accession>A0ABY5YKI2</accession>
<dbReference type="InterPro" id="IPR015500">
    <property type="entry name" value="Peptidase_S8_subtilisin-rel"/>
</dbReference>
<keyword evidence="2 5" id="KW-0645">Protease</keyword>
<evidence type="ECO:0000256" key="5">
    <source>
        <dbReference type="PROSITE-ProRule" id="PRU01240"/>
    </source>
</evidence>
<feature type="signal peptide" evidence="7">
    <location>
        <begin position="1"/>
        <end position="23"/>
    </location>
</feature>
<feature type="chain" id="PRO_5047351341" evidence="7">
    <location>
        <begin position="24"/>
        <end position="706"/>
    </location>
</feature>
<dbReference type="EMBL" id="CP104213">
    <property type="protein sequence ID" value="UWX64602.1"/>
    <property type="molecule type" value="Genomic_DNA"/>
</dbReference>
<reference evidence="9" key="1">
    <citation type="submission" date="2022-09" db="EMBL/GenBank/DDBJ databases">
        <title>genome sequence of Deinococcus rubellus.</title>
        <authorList>
            <person name="Srinivasan S."/>
        </authorList>
    </citation>
    <scope>NUCLEOTIDE SEQUENCE</scope>
    <source>
        <strain evidence="9">Ant6</strain>
    </source>
</reference>
<keyword evidence="10" id="KW-1185">Reference proteome</keyword>
<protein>
    <submittedName>
        <fullName evidence="9">S8 family serine peptidase</fullName>
    </submittedName>
</protein>
<evidence type="ECO:0000256" key="3">
    <source>
        <dbReference type="ARBA" id="ARBA00022801"/>
    </source>
</evidence>
<keyword evidence="3 5" id="KW-0378">Hydrolase</keyword>
<dbReference type="PANTHER" id="PTHR43806">
    <property type="entry name" value="PEPTIDASE S8"/>
    <property type="match status" value="1"/>
</dbReference>
<dbReference type="InterPro" id="IPR023828">
    <property type="entry name" value="Peptidase_S8_Ser-AS"/>
</dbReference>
<dbReference type="PROSITE" id="PS00137">
    <property type="entry name" value="SUBTILASE_HIS"/>
    <property type="match status" value="1"/>
</dbReference>
<dbReference type="PROSITE" id="PS51257">
    <property type="entry name" value="PROKAR_LIPOPROTEIN"/>
    <property type="match status" value="1"/>
</dbReference>
<evidence type="ECO:0000256" key="7">
    <source>
        <dbReference type="SAM" id="SignalP"/>
    </source>
</evidence>
<sequence>MNRLNLTALLGLSALLTACPQPAPPSALSDAVVVAGPALSATYQASFQGSWLISGLPAWLTASPSSGSGDVKTTFRINRSAGAPHTADQVRLSTPVKLGWQTPAGAAGSATLTVSADLYHLSGQVSVAAALGQALPTPAPLRVNAQPGPQPSAQGIIVKYKTDAAFAAALRGNGFSGTGLFRAQSLGLNSYSGRTLVVQPQFLQSRTPQSQILQAQNVQAQAQAQATALTALRADPNVEYAVPNAVLRAQNLPTQPGSGQALDVQAPYAPADQYAPLQYAYRLMGYGAVWRDMKTTPYLKPVTVAVIDTGVRFDHPDLAGRLWKSSEGALDLVTSDTFGPDTDPTDPGEAGVDGSHGTHVSGIIVAGEGTFASPCAGCSESGVVGAALTAPIKVLPVRAIDRFGNASESDVALAVNYAAGQPVTVQGVTYTNPHPAQVINLSLGGPISVAEAQPLCDAIADATQRGSLVVVAAGNGGGTQPYYPAACAGAVSVASVRPDVGGLPLHAEYSQSYPQVALAAYGGADPSNPTFNMNLMLGGKPVSDSVFSTSWDYQKNQPTYQFESGTSQATPQVSALVALLLSKGVVSTPAAALQRIEATATDLGVPGRDNDTGFGVINAAAALGAPAVSNVFTLSILGEASTFTPPLDNAGRFNAYLPDGAFQVLAGFDRSGNGLGGEVGEPGAKATVTLGPDQTAVDVGTLNVGP</sequence>
<dbReference type="PANTHER" id="PTHR43806:SF11">
    <property type="entry name" value="CEREVISIN-RELATED"/>
    <property type="match status" value="1"/>
</dbReference>
<dbReference type="InterPro" id="IPR000209">
    <property type="entry name" value="Peptidase_S8/S53_dom"/>
</dbReference>
<organism evidence="9 10">
    <name type="scientific">Deinococcus rubellus</name>
    <dbReference type="NCBI Taxonomy" id="1889240"/>
    <lineage>
        <taxon>Bacteria</taxon>
        <taxon>Thermotogati</taxon>
        <taxon>Deinococcota</taxon>
        <taxon>Deinococci</taxon>
        <taxon>Deinococcales</taxon>
        <taxon>Deinococcaceae</taxon>
        <taxon>Deinococcus</taxon>
    </lineage>
</organism>
<dbReference type="InterPro" id="IPR050131">
    <property type="entry name" value="Peptidase_S8_subtilisin-like"/>
</dbReference>
<evidence type="ECO:0000256" key="4">
    <source>
        <dbReference type="ARBA" id="ARBA00022825"/>
    </source>
</evidence>
<dbReference type="PROSITE" id="PS00138">
    <property type="entry name" value="SUBTILASE_SER"/>
    <property type="match status" value="1"/>
</dbReference>
<dbReference type="InterPro" id="IPR022398">
    <property type="entry name" value="Peptidase_S8_His-AS"/>
</dbReference>
<evidence type="ECO:0000256" key="1">
    <source>
        <dbReference type="ARBA" id="ARBA00011073"/>
    </source>
</evidence>
<dbReference type="Pfam" id="PF00082">
    <property type="entry name" value="Peptidase_S8"/>
    <property type="match status" value="1"/>
</dbReference>
<keyword evidence="7" id="KW-0732">Signal</keyword>
<evidence type="ECO:0000256" key="2">
    <source>
        <dbReference type="ARBA" id="ARBA00022670"/>
    </source>
</evidence>
<dbReference type="RefSeq" id="WP_260560871.1">
    <property type="nucleotide sequence ID" value="NZ_BAABEC010000182.1"/>
</dbReference>
<feature type="active site" description="Charge relay system" evidence="5">
    <location>
        <position position="567"/>
    </location>
</feature>
<evidence type="ECO:0000256" key="6">
    <source>
        <dbReference type="RuleBase" id="RU003355"/>
    </source>
</evidence>
<evidence type="ECO:0000259" key="8">
    <source>
        <dbReference type="Pfam" id="PF00082"/>
    </source>
</evidence>
<proteinExistence type="inferred from homology"/>